<reference evidence="4" key="1">
    <citation type="submission" date="2015-01" db="EMBL/GenBank/DDBJ databases">
        <title>Flavisolibacter sp./LCS9/ whole genome sequencing.</title>
        <authorList>
            <person name="Kim M.K."/>
            <person name="Srinivasan S."/>
            <person name="Lee J.-J."/>
        </authorList>
    </citation>
    <scope>NUCLEOTIDE SEQUENCE [LARGE SCALE GENOMIC DNA]</scope>
    <source>
        <strain evidence="4">LCS9</strain>
    </source>
</reference>
<dbReference type="Pfam" id="PF01541">
    <property type="entry name" value="GIY-YIG"/>
    <property type="match status" value="1"/>
</dbReference>
<evidence type="ECO:0000313" key="3">
    <source>
        <dbReference type="EMBL" id="ANE51525.1"/>
    </source>
</evidence>
<dbReference type="SUPFAM" id="SSF82771">
    <property type="entry name" value="GIY-YIG endonuclease"/>
    <property type="match status" value="1"/>
</dbReference>
<dbReference type="PROSITE" id="PS50164">
    <property type="entry name" value="GIY_YIG"/>
    <property type="match status" value="1"/>
</dbReference>
<dbReference type="Gene3D" id="3.40.1440.10">
    <property type="entry name" value="GIY-YIG endonuclease"/>
    <property type="match status" value="1"/>
</dbReference>
<keyword evidence="4" id="KW-1185">Reference proteome</keyword>
<keyword evidence="3" id="KW-0378">Hydrolase</keyword>
<proteinExistence type="inferred from homology"/>
<organism evidence="3 4">
    <name type="scientific">Flavisolibacter tropicus</name>
    <dbReference type="NCBI Taxonomy" id="1492898"/>
    <lineage>
        <taxon>Bacteria</taxon>
        <taxon>Pseudomonadati</taxon>
        <taxon>Bacteroidota</taxon>
        <taxon>Chitinophagia</taxon>
        <taxon>Chitinophagales</taxon>
        <taxon>Chitinophagaceae</taxon>
        <taxon>Flavisolibacter</taxon>
    </lineage>
</organism>
<comment type="similarity">
    <text evidence="1">Belongs to the UPF0213 family.</text>
</comment>
<evidence type="ECO:0000259" key="2">
    <source>
        <dbReference type="PROSITE" id="PS50164"/>
    </source>
</evidence>
<accession>A0A172TWQ7</accession>
<dbReference type="OrthoDB" id="1495241at2"/>
<name>A0A172TWQ7_9BACT</name>
<feature type="domain" description="GIY-YIG" evidence="2">
    <location>
        <begin position="2"/>
        <end position="80"/>
    </location>
</feature>
<dbReference type="PANTHER" id="PTHR34477">
    <property type="entry name" value="UPF0213 PROTEIN YHBQ"/>
    <property type="match status" value="1"/>
</dbReference>
<keyword evidence="3" id="KW-0255">Endonuclease</keyword>
<gene>
    <name evidence="3" type="ORF">SY85_14445</name>
</gene>
<dbReference type="SMART" id="SM00465">
    <property type="entry name" value="GIYc"/>
    <property type="match status" value="1"/>
</dbReference>
<dbReference type="AlphaFoldDB" id="A0A172TWQ7"/>
<dbReference type="KEGG" id="fla:SY85_14445"/>
<dbReference type="PATRIC" id="fig|1492898.3.peg.3129"/>
<dbReference type="CDD" id="cd10448">
    <property type="entry name" value="GIY-YIG_unchar_3"/>
    <property type="match status" value="1"/>
</dbReference>
<sequence length="108" mass="13014">MHQYYVYIVTNPERTVFYTGVTNDLEQRIIEHYLNKGRRKTFAGKYYCYNLIFYEAFQYINNAIAREKEIKGWNRKKKLTLIEAVNPSLTFFNAQLFDGWPPKEITTR</sequence>
<dbReference type="RefSeq" id="WP_066405623.1">
    <property type="nucleotide sequence ID" value="NZ_CP011390.1"/>
</dbReference>
<dbReference type="EMBL" id="CP011390">
    <property type="protein sequence ID" value="ANE51525.1"/>
    <property type="molecule type" value="Genomic_DNA"/>
</dbReference>
<reference evidence="3 4" key="2">
    <citation type="journal article" date="2016" name="Int. J. Syst. Evol. Microbiol.">
        <title>Flavisolibacter tropicus sp. nov., isolated from tropical soil.</title>
        <authorList>
            <person name="Lee J.J."/>
            <person name="Kang M.S."/>
            <person name="Kim G.S."/>
            <person name="Lee C.S."/>
            <person name="Lim S."/>
            <person name="Lee J."/>
            <person name="Roh S.H."/>
            <person name="Kang H."/>
            <person name="Ha J.M."/>
            <person name="Bae S."/>
            <person name="Jung H.Y."/>
            <person name="Kim M.K."/>
        </authorList>
    </citation>
    <scope>NUCLEOTIDE SEQUENCE [LARGE SCALE GENOMIC DNA]</scope>
    <source>
        <strain evidence="3 4">LCS9</strain>
    </source>
</reference>
<dbReference type="InterPro" id="IPR050190">
    <property type="entry name" value="UPF0213_domain"/>
</dbReference>
<dbReference type="GO" id="GO:0004519">
    <property type="term" value="F:endonuclease activity"/>
    <property type="evidence" value="ECO:0007669"/>
    <property type="project" value="UniProtKB-KW"/>
</dbReference>
<dbReference type="InterPro" id="IPR000305">
    <property type="entry name" value="GIY-YIG_endonuc"/>
</dbReference>
<evidence type="ECO:0000256" key="1">
    <source>
        <dbReference type="ARBA" id="ARBA00007435"/>
    </source>
</evidence>
<dbReference type="InterPro" id="IPR035901">
    <property type="entry name" value="GIY-YIG_endonuc_sf"/>
</dbReference>
<keyword evidence="3" id="KW-0540">Nuclease</keyword>
<dbReference type="Proteomes" id="UP000077177">
    <property type="component" value="Chromosome"/>
</dbReference>
<dbReference type="PANTHER" id="PTHR34477:SF5">
    <property type="entry name" value="BSL5627 PROTEIN"/>
    <property type="match status" value="1"/>
</dbReference>
<evidence type="ECO:0000313" key="4">
    <source>
        <dbReference type="Proteomes" id="UP000077177"/>
    </source>
</evidence>
<protein>
    <submittedName>
        <fullName evidence="3">Endonuclease</fullName>
    </submittedName>
</protein>